<keyword evidence="1" id="KW-0479">Metal-binding</keyword>
<dbReference type="EMBL" id="GEGO01007598">
    <property type="protein sequence ID" value="JAR87806.1"/>
    <property type="molecule type" value="Transcribed_RNA"/>
</dbReference>
<keyword evidence="8" id="KW-0418">Kinase</keyword>
<keyword evidence="3" id="KW-0862">Zinc</keyword>
<feature type="domain" description="THAP-type" evidence="7">
    <location>
        <begin position="2"/>
        <end position="95"/>
    </location>
</feature>
<evidence type="ECO:0000256" key="1">
    <source>
        <dbReference type="ARBA" id="ARBA00022723"/>
    </source>
</evidence>
<evidence type="ECO:0000256" key="6">
    <source>
        <dbReference type="SAM" id="MobiDB-lite"/>
    </source>
</evidence>
<feature type="non-terminal residue" evidence="8">
    <location>
        <position position="429"/>
    </location>
</feature>
<protein>
    <submittedName>
        <fullName evidence="8">Putative 52 kDa repressor of the inhibitor of the protein kinase</fullName>
    </submittedName>
</protein>
<dbReference type="AlphaFoldDB" id="A0A147BAK5"/>
<keyword evidence="2 5" id="KW-0863">Zinc-finger</keyword>
<keyword evidence="8" id="KW-0808">Transferase</keyword>
<feature type="non-terminal residue" evidence="8">
    <location>
        <position position="1"/>
    </location>
</feature>
<dbReference type="GO" id="GO:0016301">
    <property type="term" value="F:kinase activity"/>
    <property type="evidence" value="ECO:0007669"/>
    <property type="project" value="UniProtKB-KW"/>
</dbReference>
<reference evidence="8" key="1">
    <citation type="journal article" date="2018" name="PLoS Negl. Trop. Dis.">
        <title>Sialome diversity of ticks revealed by RNAseq of single tick salivary glands.</title>
        <authorList>
            <person name="Perner J."/>
            <person name="Kropackova S."/>
            <person name="Kopacek P."/>
            <person name="Ribeiro J.M."/>
        </authorList>
    </citation>
    <scope>NUCLEOTIDE SEQUENCE</scope>
    <source>
        <strain evidence="8">Siblings of single egg batch collected in Ceske Budejovice</strain>
        <tissue evidence="8">Salivary glands</tissue>
    </source>
</reference>
<evidence type="ECO:0000256" key="5">
    <source>
        <dbReference type="PROSITE-ProRule" id="PRU00309"/>
    </source>
</evidence>
<dbReference type="GO" id="GO:0003677">
    <property type="term" value="F:DNA binding"/>
    <property type="evidence" value="ECO:0007669"/>
    <property type="project" value="UniProtKB-UniRule"/>
</dbReference>
<dbReference type="SUPFAM" id="SSF57716">
    <property type="entry name" value="Glucocorticoid receptor-like (DNA-binding domain)"/>
    <property type="match status" value="1"/>
</dbReference>
<dbReference type="InterPro" id="IPR006612">
    <property type="entry name" value="THAP_Znf"/>
</dbReference>
<dbReference type="GO" id="GO:0008270">
    <property type="term" value="F:zinc ion binding"/>
    <property type="evidence" value="ECO:0007669"/>
    <property type="project" value="UniProtKB-KW"/>
</dbReference>
<evidence type="ECO:0000256" key="4">
    <source>
        <dbReference type="ARBA" id="ARBA00023125"/>
    </source>
</evidence>
<evidence type="ECO:0000256" key="3">
    <source>
        <dbReference type="ARBA" id="ARBA00022833"/>
    </source>
</evidence>
<dbReference type="SMART" id="SM00980">
    <property type="entry name" value="THAP"/>
    <property type="match status" value="1"/>
</dbReference>
<accession>A0A147BAK5</accession>
<feature type="region of interest" description="Disordered" evidence="6">
    <location>
        <begin position="105"/>
        <end position="126"/>
    </location>
</feature>
<sequence length="429" mass="47493">EMGKKCFVPNCSSGYRSCKERVSLFKVPKDPERIASWRRAIPRSDRELQPGDCVCEKHFSPHLISRAYHVEHEGKILLDAPKRSVLSSEAVPTIFPNCPKYMSAPLKPPRKAPRKRPGVSLVARPKRHRSLSLSQTDCSTAAVAGTTQQVGTDTTQRAVAPTIGKLGCTREAVEIERNLQPTSACSPYPAEAVDEFTEERDLEKESKKGETFSETAGSLSFSTLFACAREVRLPGGAWGTHVTDAFGTKSVAFSKLEPSRVPGAEPLQAKTMTVSCDSGQLQLKTFIWGSLVDLSDRVQTSDIKNISDIACTLQAFDNVHACEGGPAGECYPDVRPECASIDRWGVWRHIRCSLYTAGTQCDACQRLRDTLRIHASRKKKGKGKRTRLLLSPSKKLKIDALRKARISSYRSNMRLLAWKKKIKEELATC</sequence>
<feature type="compositionally biased region" description="Basic residues" evidence="6">
    <location>
        <begin position="108"/>
        <end position="117"/>
    </location>
</feature>
<dbReference type="PANTHER" id="PTHR46927:SF3">
    <property type="entry name" value="THAP-TYPE DOMAIN-CONTAINING PROTEIN"/>
    <property type="match status" value="1"/>
</dbReference>
<name>A0A147BAK5_IXORI</name>
<evidence type="ECO:0000256" key="2">
    <source>
        <dbReference type="ARBA" id="ARBA00022771"/>
    </source>
</evidence>
<dbReference type="PROSITE" id="PS50950">
    <property type="entry name" value="ZF_THAP"/>
    <property type="match status" value="1"/>
</dbReference>
<proteinExistence type="predicted"/>
<dbReference type="SMART" id="SM00692">
    <property type="entry name" value="DM3"/>
    <property type="match status" value="1"/>
</dbReference>
<dbReference type="InterPro" id="IPR052224">
    <property type="entry name" value="THAP_domain_protein"/>
</dbReference>
<evidence type="ECO:0000259" key="7">
    <source>
        <dbReference type="PROSITE" id="PS50950"/>
    </source>
</evidence>
<organism evidence="8">
    <name type="scientific">Ixodes ricinus</name>
    <name type="common">Common tick</name>
    <name type="synonym">Acarus ricinus</name>
    <dbReference type="NCBI Taxonomy" id="34613"/>
    <lineage>
        <taxon>Eukaryota</taxon>
        <taxon>Metazoa</taxon>
        <taxon>Ecdysozoa</taxon>
        <taxon>Arthropoda</taxon>
        <taxon>Chelicerata</taxon>
        <taxon>Arachnida</taxon>
        <taxon>Acari</taxon>
        <taxon>Parasitiformes</taxon>
        <taxon>Ixodida</taxon>
        <taxon>Ixodoidea</taxon>
        <taxon>Ixodidae</taxon>
        <taxon>Ixodinae</taxon>
        <taxon>Ixodes</taxon>
    </lineage>
</organism>
<evidence type="ECO:0000313" key="8">
    <source>
        <dbReference type="EMBL" id="JAR87806.1"/>
    </source>
</evidence>
<keyword evidence="4 5" id="KW-0238">DNA-binding</keyword>
<dbReference type="Pfam" id="PF05485">
    <property type="entry name" value="THAP"/>
    <property type="match status" value="1"/>
</dbReference>
<dbReference type="PANTHER" id="PTHR46927">
    <property type="entry name" value="AGAP005574-PA"/>
    <property type="match status" value="1"/>
</dbReference>